<evidence type="ECO:0000256" key="4">
    <source>
        <dbReference type="ARBA" id="ARBA00022991"/>
    </source>
</evidence>
<evidence type="ECO:0000313" key="9">
    <source>
        <dbReference type="Proteomes" id="UP000197619"/>
    </source>
</evidence>
<feature type="binding site" evidence="5">
    <location>
        <begin position="278"/>
        <end position="285"/>
    </location>
    <ligand>
        <name>FAD</name>
        <dbReference type="ChEBI" id="CHEBI:57692"/>
    </ligand>
</feature>
<sequence>MSGTAGTAICLLRCDLRAHDNQVLHWAQHNADFVIPLYCFDPRHYLGTHCYRLPKTGPHRLRFLLESVKDLRETLKKKGSTLVVRKGKPEDVVCDLITQLGSVTAVVFHEEATQEELDVEKGLCQVCRQHGVKIQTFWGSTLYHRDDLPFRPIDRLPDVYTHFRKGLESGAKVRPTLRMAAQLKPLAPGLEEGSIPTMEDFGQKVTYNNPLAIVTCAVKNLVASYKETRNGLVGMDYSTKFAPWLALGCISPRYIYEQIQKYERERTANESTYWVLFELLWRDYFRFVALKYGRRIFSLREGKTGVPFVDANMRELSATGFMSNRGRQNVASFLTKDLGLDWRMGAEWFEYLLVDYDVCSNYGNWLYSAGIGNDPRENRKFNMIKQGLDYDGNGDYVRLWVPELQGIKGADIHTPWALSSAALSQAGVTLGETYPQPVVTAPEWSRHIHQRPRAGHYIWTKPSRRITESVRLEKSSEIIESNLSPNITISTECHIQSFFKQLQEW</sequence>
<name>A0A218UXR6_9PASE</name>
<keyword evidence="4 6" id="KW-0157">Chromophore</keyword>
<dbReference type="InterPro" id="IPR014729">
    <property type="entry name" value="Rossmann-like_a/b/a_fold"/>
</dbReference>
<keyword evidence="2 5" id="KW-0285">Flavoprotein</keyword>
<comment type="caution">
    <text evidence="8">The sequence shown here is derived from an EMBL/GenBank/DDBJ whole genome shotgun (WGS) entry which is preliminary data.</text>
</comment>
<dbReference type="SUPFAM" id="SSF52425">
    <property type="entry name" value="Cryptochrome/photolyase, N-terminal domain"/>
    <property type="match status" value="1"/>
</dbReference>
<dbReference type="EMBL" id="MUZQ01000098">
    <property type="protein sequence ID" value="OWK58489.1"/>
    <property type="molecule type" value="Genomic_DNA"/>
</dbReference>
<comment type="function">
    <text evidence="6">May have a photoreceptor function.</text>
</comment>
<organism evidence="8 9">
    <name type="scientific">Lonchura striata</name>
    <name type="common">white-rumped munia</name>
    <dbReference type="NCBI Taxonomy" id="40157"/>
    <lineage>
        <taxon>Eukaryota</taxon>
        <taxon>Metazoa</taxon>
        <taxon>Chordata</taxon>
        <taxon>Craniata</taxon>
        <taxon>Vertebrata</taxon>
        <taxon>Euteleostomi</taxon>
        <taxon>Archelosauria</taxon>
        <taxon>Archosauria</taxon>
        <taxon>Dinosauria</taxon>
        <taxon>Saurischia</taxon>
        <taxon>Theropoda</taxon>
        <taxon>Coelurosauria</taxon>
        <taxon>Aves</taxon>
        <taxon>Neognathae</taxon>
        <taxon>Neoaves</taxon>
        <taxon>Telluraves</taxon>
        <taxon>Australaves</taxon>
        <taxon>Passeriformes</taxon>
        <taxon>Passeroidea</taxon>
        <taxon>Estrildidae</taxon>
        <taxon>Estrildinae</taxon>
        <taxon>Lonchura</taxon>
    </lineage>
</organism>
<dbReference type="AlphaFoldDB" id="A0A218UXR6"/>
<dbReference type="InterPro" id="IPR014133">
    <property type="entry name" value="Cry_DASH"/>
</dbReference>
<evidence type="ECO:0000256" key="6">
    <source>
        <dbReference type="RuleBase" id="RU367151"/>
    </source>
</evidence>
<dbReference type="InterPro" id="IPR005101">
    <property type="entry name" value="Cryptochr/Photolyase_FAD-bd"/>
</dbReference>
<proteinExistence type="inferred from homology"/>
<dbReference type="GO" id="GO:0003684">
    <property type="term" value="F:damaged DNA binding"/>
    <property type="evidence" value="ECO:0007669"/>
    <property type="project" value="TreeGrafter"/>
</dbReference>
<comment type="cofactor">
    <cofactor evidence="5 6">
        <name>FAD</name>
        <dbReference type="ChEBI" id="CHEBI:57692"/>
    </cofactor>
    <text evidence="5 6">Binds 1 FAD per subunit.</text>
</comment>
<dbReference type="NCBIfam" id="TIGR02765">
    <property type="entry name" value="crypto_DASH"/>
    <property type="match status" value="1"/>
</dbReference>
<accession>A0A218UXR6</accession>
<dbReference type="PANTHER" id="PTHR11455">
    <property type="entry name" value="CRYPTOCHROME"/>
    <property type="match status" value="1"/>
</dbReference>
<feature type="binding site" evidence="5">
    <location>
        <position position="225"/>
    </location>
    <ligand>
        <name>FAD</name>
        <dbReference type="ChEBI" id="CHEBI:57692"/>
    </ligand>
</feature>
<feature type="binding site" evidence="5">
    <location>
        <begin position="355"/>
        <end position="357"/>
    </location>
    <ligand>
        <name>FAD</name>
        <dbReference type="ChEBI" id="CHEBI:57692"/>
    </ligand>
</feature>
<dbReference type="InterPro" id="IPR002081">
    <property type="entry name" value="Cryptochrome/DNA_photolyase_1"/>
</dbReference>
<evidence type="ECO:0000259" key="7">
    <source>
        <dbReference type="PROSITE" id="PS51645"/>
    </source>
</evidence>
<dbReference type="PANTHER" id="PTHR11455:SF22">
    <property type="entry name" value="CRYPTOCHROME DASH"/>
    <property type="match status" value="1"/>
</dbReference>
<dbReference type="Pfam" id="PF00875">
    <property type="entry name" value="DNA_photolyase"/>
    <property type="match status" value="1"/>
</dbReference>
<dbReference type="PRINTS" id="PR00147">
    <property type="entry name" value="DNAPHOTLYASE"/>
</dbReference>
<dbReference type="Pfam" id="PF03441">
    <property type="entry name" value="FAD_binding_7"/>
    <property type="match status" value="1"/>
</dbReference>
<comment type="similarity">
    <text evidence="1 6">Belongs to the DNA photolyase class-1 family.</text>
</comment>
<evidence type="ECO:0000313" key="8">
    <source>
        <dbReference type="EMBL" id="OWK58489.1"/>
    </source>
</evidence>
<dbReference type="InterPro" id="IPR036134">
    <property type="entry name" value="Crypto/Photolyase_FAD-like_sf"/>
</dbReference>
<dbReference type="GO" id="GO:0000719">
    <property type="term" value="P:photoreactive repair"/>
    <property type="evidence" value="ECO:0007669"/>
    <property type="project" value="TreeGrafter"/>
</dbReference>
<evidence type="ECO:0000256" key="2">
    <source>
        <dbReference type="ARBA" id="ARBA00022630"/>
    </source>
</evidence>
<dbReference type="InterPro" id="IPR036155">
    <property type="entry name" value="Crypto/Photolyase_N_sf"/>
</dbReference>
<evidence type="ECO:0000256" key="5">
    <source>
        <dbReference type="PIRSR" id="PIRSR602081-1"/>
    </source>
</evidence>
<keyword evidence="3 5" id="KW-0274">FAD</keyword>
<dbReference type="GO" id="GO:0071949">
    <property type="term" value="F:FAD binding"/>
    <property type="evidence" value="ECO:0007669"/>
    <property type="project" value="TreeGrafter"/>
</dbReference>
<keyword evidence="9" id="KW-1185">Reference proteome</keyword>
<dbReference type="Proteomes" id="UP000197619">
    <property type="component" value="Unassembled WGS sequence"/>
</dbReference>
<dbReference type="Gene3D" id="3.40.50.620">
    <property type="entry name" value="HUPs"/>
    <property type="match status" value="1"/>
</dbReference>
<dbReference type="Gene3D" id="1.25.40.80">
    <property type="match status" value="1"/>
</dbReference>
<reference evidence="8 9" key="1">
    <citation type="submission" date="2017-05" db="EMBL/GenBank/DDBJ databases">
        <title>Genome of assembly of the Bengalese finch, Lonchura striata domestica.</title>
        <authorList>
            <person name="Colquitt B.M."/>
            <person name="Brainard M.S."/>
        </authorList>
    </citation>
    <scope>NUCLEOTIDE SEQUENCE [LARGE SCALE GENOMIC DNA]</scope>
    <source>
        <strain evidence="8">White83orange57</strain>
    </source>
</reference>
<evidence type="ECO:0000256" key="1">
    <source>
        <dbReference type="ARBA" id="ARBA00005862"/>
    </source>
</evidence>
<dbReference type="SUPFAM" id="SSF48173">
    <property type="entry name" value="Cryptochrome/photolyase FAD-binding domain"/>
    <property type="match status" value="1"/>
</dbReference>
<protein>
    <recommendedName>
        <fullName evidence="6">Cryptochrome DASH</fullName>
    </recommendedName>
</protein>
<dbReference type="Gene3D" id="1.10.579.10">
    <property type="entry name" value="DNA Cyclobutane Dipyrimidine Photolyase, subunit A, domain 3"/>
    <property type="match status" value="1"/>
</dbReference>
<comment type="cofactor">
    <cofactor evidence="6">
        <name>(6R)-5,10-methylene-5,6,7,8-tetrahydrofolate</name>
        <dbReference type="ChEBI" id="CHEBI:15636"/>
    </cofactor>
    <text evidence="6">Binds 1 5,10-methenyltetrahydrofolate (MTHF) per subunit.</text>
</comment>
<dbReference type="GO" id="GO:0003904">
    <property type="term" value="F:deoxyribodipyrimidine photo-lyase activity"/>
    <property type="evidence" value="ECO:0007669"/>
    <property type="project" value="TreeGrafter"/>
</dbReference>
<dbReference type="InterPro" id="IPR006050">
    <property type="entry name" value="DNA_photolyase_N"/>
</dbReference>
<gene>
    <name evidence="8" type="primary">CRY-DASH</name>
    <name evidence="8" type="ORF">RLOC_00010845</name>
</gene>
<evidence type="ECO:0000256" key="3">
    <source>
        <dbReference type="ARBA" id="ARBA00022827"/>
    </source>
</evidence>
<dbReference type="PROSITE" id="PS51645">
    <property type="entry name" value="PHR_CRY_ALPHA_BETA"/>
    <property type="match status" value="1"/>
</dbReference>
<feature type="domain" description="Photolyase/cryptochrome alpha/beta" evidence="7">
    <location>
        <begin position="6"/>
        <end position="142"/>
    </location>
</feature>